<protein>
    <recommendedName>
        <fullName evidence="3">Outer membrane protein beta-barrel domain-containing protein</fullName>
    </recommendedName>
</protein>
<dbReference type="RefSeq" id="WP_092131682.1">
    <property type="nucleotide sequence ID" value="NZ_FNQK01000002.1"/>
</dbReference>
<accession>A0A1H3VZL9</accession>
<keyword evidence="5" id="KW-1185">Reference proteome</keyword>
<dbReference type="Pfam" id="PF13568">
    <property type="entry name" value="OMP_b-brl_2"/>
    <property type="match status" value="1"/>
</dbReference>
<dbReference type="SUPFAM" id="SSF56925">
    <property type="entry name" value="OMPA-like"/>
    <property type="match status" value="1"/>
</dbReference>
<sequence length="543" mass="59644">MSNKKHIDRLFQEKFKDFEAKPSDAVWQNIQKELNPPKKTAKPITKLWSKWAAIAAVLLIFVTVGVNVFTSDSSSLDPTINGINTPEDTTRGSSKTDSSTTNTSPVTTITKTNNADVISDTTPGGTKASQHLISDTHAVTNSEDQLTNSTRTITTPEAHQSALTSTSKDSDNSEIKQKSTGNALTNKATLAQNPTSTSASTPTNYQVANSSQLENNKNINSTPTRHPRDKQQNTYATTTSNTNTSKDELFTIKKKIATLSLGNLLKSKTTYDLPTTDASLGESIEDAIAKLQALDNIEKESITNKWSVNATIAPVYFNSLGKGSSIDEQFVNNTKDGEVNMSYGVQVGYALNDKLKLRSGVNKLNLSYDTAGVIVYQSVSSENPDIKPMRHIDFEPTPNGESLSVISTSSFNVQQINSVFNDKFNAALSQRMSYIEVPLELEYTLIKKQFGLHIIGGMSTFLLSDNQVVTEFENYKTKIGEANNINNISFSTNIGLGLNYDFSKAFSFNLEPTFKYQLNTYNESSGNFKPYIIGVYSGFSYKF</sequence>
<feature type="domain" description="Outer membrane protein beta-barrel" evidence="3">
    <location>
        <begin position="331"/>
        <end position="510"/>
    </location>
</feature>
<keyword evidence="2" id="KW-1133">Transmembrane helix</keyword>
<feature type="compositionally biased region" description="Polar residues" evidence="1">
    <location>
        <begin position="204"/>
        <end position="224"/>
    </location>
</feature>
<feature type="compositionally biased region" description="Low complexity" evidence="1">
    <location>
        <begin position="93"/>
        <end position="114"/>
    </location>
</feature>
<feature type="compositionally biased region" description="Basic and acidic residues" evidence="1">
    <location>
        <begin position="168"/>
        <end position="177"/>
    </location>
</feature>
<evidence type="ECO:0000313" key="5">
    <source>
        <dbReference type="Proteomes" id="UP000198846"/>
    </source>
</evidence>
<evidence type="ECO:0000256" key="2">
    <source>
        <dbReference type="SAM" id="Phobius"/>
    </source>
</evidence>
<dbReference type="EMBL" id="FNQK01000002">
    <property type="protein sequence ID" value="SDZ80131.1"/>
    <property type="molecule type" value="Genomic_DNA"/>
</dbReference>
<feature type="transmembrane region" description="Helical" evidence="2">
    <location>
        <begin position="47"/>
        <end position="69"/>
    </location>
</feature>
<reference evidence="4 5" key="1">
    <citation type="submission" date="2016-10" db="EMBL/GenBank/DDBJ databases">
        <authorList>
            <person name="de Groot N.N."/>
        </authorList>
    </citation>
    <scope>NUCLEOTIDE SEQUENCE [LARGE SCALE GENOMIC DNA]</scope>
    <source>
        <strain evidence="4 5">DSM 23842</strain>
    </source>
</reference>
<keyword evidence="2" id="KW-0812">Transmembrane</keyword>
<evidence type="ECO:0000259" key="3">
    <source>
        <dbReference type="Pfam" id="PF13568"/>
    </source>
</evidence>
<feature type="compositionally biased region" description="Polar residues" evidence="1">
    <location>
        <begin position="178"/>
        <end position="193"/>
    </location>
</feature>
<evidence type="ECO:0000256" key="1">
    <source>
        <dbReference type="SAM" id="MobiDB-lite"/>
    </source>
</evidence>
<name>A0A1H3VZL9_BIZPA</name>
<dbReference type="Proteomes" id="UP000198846">
    <property type="component" value="Unassembled WGS sequence"/>
</dbReference>
<feature type="compositionally biased region" description="Polar residues" evidence="1">
    <location>
        <begin position="115"/>
        <end position="167"/>
    </location>
</feature>
<dbReference type="OrthoDB" id="1113942at2"/>
<feature type="region of interest" description="Disordered" evidence="1">
    <location>
        <begin position="79"/>
        <end position="242"/>
    </location>
</feature>
<evidence type="ECO:0000313" key="4">
    <source>
        <dbReference type="EMBL" id="SDZ80131.1"/>
    </source>
</evidence>
<dbReference type="InterPro" id="IPR011250">
    <property type="entry name" value="OMP/PagP_B-barrel"/>
</dbReference>
<gene>
    <name evidence="4" type="ORF">SAMN04487990_102134</name>
</gene>
<keyword evidence="2" id="KW-0472">Membrane</keyword>
<proteinExistence type="predicted"/>
<dbReference type="STRING" id="283786.SAMN04487990_102134"/>
<feature type="compositionally biased region" description="Low complexity" evidence="1">
    <location>
        <begin position="194"/>
        <end position="203"/>
    </location>
</feature>
<dbReference type="InterPro" id="IPR025665">
    <property type="entry name" value="Beta-barrel_OMP_2"/>
</dbReference>
<organism evidence="4 5">
    <name type="scientific">Bizionia paragorgiae</name>
    <dbReference type="NCBI Taxonomy" id="283786"/>
    <lineage>
        <taxon>Bacteria</taxon>
        <taxon>Pseudomonadati</taxon>
        <taxon>Bacteroidota</taxon>
        <taxon>Flavobacteriia</taxon>
        <taxon>Flavobacteriales</taxon>
        <taxon>Flavobacteriaceae</taxon>
        <taxon>Bizionia</taxon>
    </lineage>
</organism>
<dbReference type="AlphaFoldDB" id="A0A1H3VZL9"/>